<dbReference type="SUPFAM" id="SSF55874">
    <property type="entry name" value="ATPase domain of HSP90 chaperone/DNA topoisomerase II/histidine kinase"/>
    <property type="match status" value="1"/>
</dbReference>
<dbReference type="PRINTS" id="PR00344">
    <property type="entry name" value="BCTRLSENSOR"/>
</dbReference>
<dbReference type="InterPro" id="IPR033463">
    <property type="entry name" value="sCache_3"/>
</dbReference>
<comment type="catalytic activity">
    <reaction evidence="1">
        <text>ATP + protein L-histidine = ADP + protein N-phospho-L-histidine.</text>
        <dbReference type="EC" id="2.7.13.3"/>
    </reaction>
</comment>
<dbReference type="AlphaFoldDB" id="A0A2S6IGU7"/>
<keyword evidence="4" id="KW-1003">Cell membrane</keyword>
<keyword evidence="8" id="KW-0547">Nucleotide-binding</keyword>
<gene>
    <name evidence="16" type="ORF">CLV92_11049</name>
</gene>
<dbReference type="GO" id="GO:0005886">
    <property type="term" value="C:plasma membrane"/>
    <property type="evidence" value="ECO:0007669"/>
    <property type="project" value="UniProtKB-SubCell"/>
</dbReference>
<dbReference type="InterPro" id="IPR036890">
    <property type="entry name" value="HATPase_C_sf"/>
</dbReference>
<dbReference type="SMART" id="SM00387">
    <property type="entry name" value="HATPase_c"/>
    <property type="match status" value="1"/>
</dbReference>
<dbReference type="InterPro" id="IPR005467">
    <property type="entry name" value="His_kinase_dom"/>
</dbReference>
<evidence type="ECO:0000256" key="9">
    <source>
        <dbReference type="ARBA" id="ARBA00022777"/>
    </source>
</evidence>
<evidence type="ECO:0000256" key="12">
    <source>
        <dbReference type="ARBA" id="ARBA00023012"/>
    </source>
</evidence>
<dbReference type="GO" id="GO:0000155">
    <property type="term" value="F:phosphorelay sensor kinase activity"/>
    <property type="evidence" value="ECO:0007669"/>
    <property type="project" value="InterPro"/>
</dbReference>
<evidence type="ECO:0000256" key="1">
    <source>
        <dbReference type="ARBA" id="ARBA00000085"/>
    </source>
</evidence>
<evidence type="ECO:0000256" key="2">
    <source>
        <dbReference type="ARBA" id="ARBA00004651"/>
    </source>
</evidence>
<feature type="domain" description="Histidine kinase" evidence="15">
    <location>
        <begin position="330"/>
        <end position="530"/>
    </location>
</feature>
<dbReference type="Gene3D" id="3.30.565.10">
    <property type="entry name" value="Histidine kinase-like ATPase, C-terminal domain"/>
    <property type="match status" value="1"/>
</dbReference>
<keyword evidence="6" id="KW-0808">Transferase</keyword>
<evidence type="ECO:0000256" key="7">
    <source>
        <dbReference type="ARBA" id="ARBA00022692"/>
    </source>
</evidence>
<comment type="subcellular location">
    <subcellularLocation>
        <location evidence="2">Cell membrane</location>
        <topology evidence="2">Multi-pass membrane protein</topology>
    </subcellularLocation>
</comment>
<feature type="transmembrane region" description="Helical" evidence="14">
    <location>
        <begin position="168"/>
        <end position="188"/>
    </location>
</feature>
<evidence type="ECO:0000313" key="17">
    <source>
        <dbReference type="Proteomes" id="UP000239485"/>
    </source>
</evidence>
<dbReference type="InterPro" id="IPR016120">
    <property type="entry name" value="Sig_transdc_His_kin_SpoOB"/>
</dbReference>
<dbReference type="PANTHER" id="PTHR43547">
    <property type="entry name" value="TWO-COMPONENT HISTIDINE KINASE"/>
    <property type="match status" value="1"/>
</dbReference>
<dbReference type="PROSITE" id="PS50109">
    <property type="entry name" value="HIS_KIN"/>
    <property type="match status" value="1"/>
</dbReference>
<accession>A0A2S6IGU7</accession>
<keyword evidence="13 14" id="KW-0472">Membrane</keyword>
<keyword evidence="17" id="KW-1185">Reference proteome</keyword>
<dbReference type="EC" id="2.7.13.3" evidence="3"/>
<evidence type="ECO:0000256" key="14">
    <source>
        <dbReference type="SAM" id="Phobius"/>
    </source>
</evidence>
<keyword evidence="10" id="KW-0067">ATP-binding</keyword>
<sequence>MLRAQLLVLAVLVLGGGAGVLWEARQAEERAAAARASGVAATVALAPAVTAALPLEGAPPAARAAVQPYAEAVRRATGTDFVVVMGTDRTRLSHPDPAQIGRTFLGTTAPALRGEAFTETFTGTLGPSVRAVVPVRASTEADAPVVGMVAVGVTREAISRSFVRQLPALLAALALALLLAAAGSVSISRWVRRSTHGMEPAELTRLYEYSEAVLHALGEGLLVVDRQQRLQLVNDEARRLLAPALDDAGPGTAVEGLPLPPALRALLLEGSGASDEVLLSADRVLLVDQAPAVWEGRVLGSVTTLRDHTRLRELSRDLDETRDLAEALRSQAHESANRLHTVVAMVEMGRTEDAVRFATAELDVAQSLTDLLVSEVEEPAVAALLLGKSAQAAEWGVELRLDPATSLTTAPVPVRDLLTVLGNLVDNAVEAALAAPAPRWVRVLLAVEGPECVVEVADSGSGIAAGDLEEALRRGWSRKAQRLRPDPVHGHGLGLALVGQVVRRHGGSVSALPAEPGAGSRVLVRLPVAGQGADEGADQVAGP</sequence>
<reference evidence="16 17" key="1">
    <citation type="submission" date="2018-02" db="EMBL/GenBank/DDBJ databases">
        <title>Genomic Encyclopedia of Archaeal and Bacterial Type Strains, Phase II (KMG-II): from individual species to whole genera.</title>
        <authorList>
            <person name="Goeker M."/>
        </authorList>
    </citation>
    <scope>NUCLEOTIDE SEQUENCE [LARGE SCALE GENOMIC DNA]</scope>
    <source>
        <strain evidence="16 17">DSM 22857</strain>
    </source>
</reference>
<evidence type="ECO:0000256" key="5">
    <source>
        <dbReference type="ARBA" id="ARBA00022553"/>
    </source>
</evidence>
<dbReference type="SUPFAM" id="SSF55890">
    <property type="entry name" value="Sporulation response regulatory protein Spo0B"/>
    <property type="match status" value="1"/>
</dbReference>
<keyword evidence="9 16" id="KW-0418">Kinase</keyword>
<dbReference type="GO" id="GO:0005524">
    <property type="term" value="F:ATP binding"/>
    <property type="evidence" value="ECO:0007669"/>
    <property type="project" value="UniProtKB-KW"/>
</dbReference>
<protein>
    <recommendedName>
        <fullName evidence="3">histidine kinase</fullName>
        <ecNumber evidence="3">2.7.13.3</ecNumber>
    </recommendedName>
</protein>
<evidence type="ECO:0000256" key="3">
    <source>
        <dbReference type="ARBA" id="ARBA00012438"/>
    </source>
</evidence>
<dbReference type="InterPro" id="IPR003594">
    <property type="entry name" value="HATPase_dom"/>
</dbReference>
<dbReference type="InterPro" id="IPR004358">
    <property type="entry name" value="Sig_transdc_His_kin-like_C"/>
</dbReference>
<evidence type="ECO:0000256" key="10">
    <source>
        <dbReference type="ARBA" id="ARBA00022840"/>
    </source>
</evidence>
<evidence type="ECO:0000256" key="8">
    <source>
        <dbReference type="ARBA" id="ARBA00022741"/>
    </source>
</evidence>
<dbReference type="InterPro" id="IPR029151">
    <property type="entry name" value="Sensor-like_sf"/>
</dbReference>
<keyword evidence="7 14" id="KW-0812">Transmembrane</keyword>
<comment type="caution">
    <text evidence="16">The sequence shown here is derived from an EMBL/GenBank/DDBJ whole genome shotgun (WGS) entry which is preliminary data.</text>
</comment>
<dbReference type="Pfam" id="PF02518">
    <property type="entry name" value="HATPase_c"/>
    <property type="match status" value="1"/>
</dbReference>
<evidence type="ECO:0000256" key="11">
    <source>
        <dbReference type="ARBA" id="ARBA00022989"/>
    </source>
</evidence>
<evidence type="ECO:0000256" key="13">
    <source>
        <dbReference type="ARBA" id="ARBA00023136"/>
    </source>
</evidence>
<dbReference type="Pfam" id="PF17203">
    <property type="entry name" value="sCache_3_2"/>
    <property type="match status" value="1"/>
</dbReference>
<evidence type="ECO:0000259" key="15">
    <source>
        <dbReference type="PROSITE" id="PS50109"/>
    </source>
</evidence>
<keyword evidence="11 14" id="KW-1133">Transmembrane helix</keyword>
<evidence type="ECO:0000256" key="4">
    <source>
        <dbReference type="ARBA" id="ARBA00022475"/>
    </source>
</evidence>
<dbReference type="Gene3D" id="3.30.450.20">
    <property type="entry name" value="PAS domain"/>
    <property type="match status" value="2"/>
</dbReference>
<keyword evidence="12" id="KW-0902">Two-component regulatory system</keyword>
<keyword evidence="5" id="KW-0597">Phosphoprotein</keyword>
<dbReference type="PANTHER" id="PTHR43547:SF10">
    <property type="entry name" value="SENSOR HISTIDINE KINASE DCUS"/>
    <property type="match status" value="1"/>
</dbReference>
<dbReference type="Proteomes" id="UP000239485">
    <property type="component" value="Unassembled WGS sequence"/>
</dbReference>
<proteinExistence type="predicted"/>
<evidence type="ECO:0000256" key="6">
    <source>
        <dbReference type="ARBA" id="ARBA00022679"/>
    </source>
</evidence>
<organism evidence="16 17">
    <name type="scientific">Kineococcus xinjiangensis</name>
    <dbReference type="NCBI Taxonomy" id="512762"/>
    <lineage>
        <taxon>Bacteria</taxon>
        <taxon>Bacillati</taxon>
        <taxon>Actinomycetota</taxon>
        <taxon>Actinomycetes</taxon>
        <taxon>Kineosporiales</taxon>
        <taxon>Kineosporiaceae</taxon>
        <taxon>Kineococcus</taxon>
    </lineage>
</organism>
<evidence type="ECO:0000313" key="16">
    <source>
        <dbReference type="EMBL" id="PPK93421.1"/>
    </source>
</evidence>
<dbReference type="EMBL" id="PTJD01000010">
    <property type="protein sequence ID" value="PPK93421.1"/>
    <property type="molecule type" value="Genomic_DNA"/>
</dbReference>
<dbReference type="SUPFAM" id="SSF103190">
    <property type="entry name" value="Sensory domain-like"/>
    <property type="match status" value="1"/>
</dbReference>
<name>A0A2S6IGU7_9ACTN</name>